<name>A0A6P8WKW5_DROAB</name>
<gene>
    <name evidence="3" type="primary">LOC117563971</name>
</gene>
<accession>A0A6P8WKW5</accession>
<protein>
    <submittedName>
        <fullName evidence="3">Uncharacterized protein LOC117563971</fullName>
    </submittedName>
</protein>
<proteinExistence type="predicted"/>
<dbReference type="OrthoDB" id="7822461at2759"/>
<evidence type="ECO:0000313" key="3">
    <source>
        <dbReference type="RefSeq" id="XP_034098450.1"/>
    </source>
</evidence>
<sequence length="61" mass="6859">MRFSLGRLWGCRLLLVLMLCLNSWMSVGSINCQPCKLLEARKAHANETPNNFNDTAAIAKH</sequence>
<dbReference type="GeneID" id="117563971"/>
<keyword evidence="1" id="KW-0732">Signal</keyword>
<reference evidence="3" key="1">
    <citation type="submission" date="2025-08" db="UniProtKB">
        <authorList>
            <consortium name="RefSeq"/>
        </authorList>
    </citation>
    <scope>IDENTIFICATION</scope>
    <source>
        <strain evidence="3">15112-1751.03</strain>
        <tissue evidence="3">Whole Adult</tissue>
    </source>
</reference>
<dbReference type="Proteomes" id="UP000515160">
    <property type="component" value="Chromosome 2L"/>
</dbReference>
<dbReference type="AlphaFoldDB" id="A0A6P8WKW5"/>
<evidence type="ECO:0000313" key="2">
    <source>
        <dbReference type="Proteomes" id="UP000515160"/>
    </source>
</evidence>
<feature type="signal peptide" evidence="1">
    <location>
        <begin position="1"/>
        <end position="29"/>
    </location>
</feature>
<organism evidence="2 3">
    <name type="scientific">Drosophila albomicans</name>
    <name type="common">Fruit fly</name>
    <dbReference type="NCBI Taxonomy" id="7291"/>
    <lineage>
        <taxon>Eukaryota</taxon>
        <taxon>Metazoa</taxon>
        <taxon>Ecdysozoa</taxon>
        <taxon>Arthropoda</taxon>
        <taxon>Hexapoda</taxon>
        <taxon>Insecta</taxon>
        <taxon>Pterygota</taxon>
        <taxon>Neoptera</taxon>
        <taxon>Endopterygota</taxon>
        <taxon>Diptera</taxon>
        <taxon>Brachycera</taxon>
        <taxon>Muscomorpha</taxon>
        <taxon>Ephydroidea</taxon>
        <taxon>Drosophilidae</taxon>
        <taxon>Drosophila</taxon>
    </lineage>
</organism>
<feature type="chain" id="PRO_5028199890" evidence="1">
    <location>
        <begin position="30"/>
        <end position="61"/>
    </location>
</feature>
<dbReference type="RefSeq" id="XP_034098450.1">
    <property type="nucleotide sequence ID" value="XM_034242559.2"/>
</dbReference>
<keyword evidence="2" id="KW-1185">Reference proteome</keyword>
<evidence type="ECO:0000256" key="1">
    <source>
        <dbReference type="SAM" id="SignalP"/>
    </source>
</evidence>